<reference evidence="3" key="1">
    <citation type="submission" date="2018-12" db="EMBL/GenBank/DDBJ databases">
        <title>Complete genome sequence of an uncultured bacterium of the candidate phylum Bipolaricaulota.</title>
        <authorList>
            <person name="Kadnikov V.V."/>
            <person name="Mardanov A.V."/>
            <person name="Beletsky A.V."/>
            <person name="Frank Y.A."/>
            <person name="Karnachuk O.V."/>
            <person name="Ravin N.V."/>
        </authorList>
    </citation>
    <scope>NUCLEOTIDE SEQUENCE [LARGE SCALE GENOMIC DNA]</scope>
</reference>
<accession>A0A410FUE6</accession>
<dbReference type="InterPro" id="IPR011051">
    <property type="entry name" value="RmlC_Cupin_sf"/>
</dbReference>
<feature type="domain" description="Cupin type-2" evidence="1">
    <location>
        <begin position="138"/>
        <end position="173"/>
    </location>
</feature>
<evidence type="ECO:0000313" key="2">
    <source>
        <dbReference type="EMBL" id="QAA76755.1"/>
    </source>
</evidence>
<dbReference type="Gene3D" id="2.60.120.10">
    <property type="entry name" value="Jelly Rolls"/>
    <property type="match status" value="1"/>
</dbReference>
<dbReference type="InterPro" id="IPR013096">
    <property type="entry name" value="Cupin_2"/>
</dbReference>
<dbReference type="Proteomes" id="UP000287233">
    <property type="component" value="Chromosome"/>
</dbReference>
<gene>
    <name evidence="2" type="ORF">BIP78_0989</name>
</gene>
<evidence type="ECO:0000259" key="1">
    <source>
        <dbReference type="Pfam" id="PF07883"/>
    </source>
</evidence>
<evidence type="ECO:0000313" key="3">
    <source>
        <dbReference type="Proteomes" id="UP000287233"/>
    </source>
</evidence>
<dbReference type="Pfam" id="PF07883">
    <property type="entry name" value="Cupin_2"/>
    <property type="match status" value="1"/>
</dbReference>
<organism evidence="2 3">
    <name type="scientific">Bipolaricaulis sibiricus</name>
    <dbReference type="NCBI Taxonomy" id="2501609"/>
    <lineage>
        <taxon>Bacteria</taxon>
        <taxon>Candidatus Bipolaricaulota</taxon>
        <taxon>Candidatus Bipolaricaulia</taxon>
        <taxon>Candidatus Bipolaricaulales</taxon>
        <taxon>Candidatus Bipolaricaulaceae</taxon>
        <taxon>Candidatus Bipolaricaulis</taxon>
    </lineage>
</organism>
<protein>
    <recommendedName>
        <fullName evidence="1">Cupin type-2 domain-containing protein</fullName>
    </recommendedName>
</protein>
<dbReference type="EMBL" id="CP034928">
    <property type="protein sequence ID" value="QAA76755.1"/>
    <property type="molecule type" value="Genomic_DNA"/>
</dbReference>
<sequence>MKIQHLVLDDDVHKALKARKRTTGVTVKEIGNSALRAALSIPTMDELIVEKLVESGKISRQEYDQAVARATKDLRVGYKRALEVARRDSENKTWVLGSWEGTELYRSSDGELQIGELRARDGNKAPTPVLVFDESHFWITVLAGRVRVQMNGEDRAWGPQEMIYIPPGTPHATAPLTRNTRALLTVTPPVTMDNDHPMGSRKGKAE</sequence>
<dbReference type="KEGG" id="bih:BIP78_0989"/>
<name>A0A410FUE6_BIPS1</name>
<dbReference type="AlphaFoldDB" id="A0A410FUE6"/>
<proteinExistence type="predicted"/>
<dbReference type="SUPFAM" id="SSF51182">
    <property type="entry name" value="RmlC-like cupins"/>
    <property type="match status" value="1"/>
</dbReference>
<dbReference type="InterPro" id="IPR014710">
    <property type="entry name" value="RmlC-like_jellyroll"/>
</dbReference>